<comment type="caution">
    <text evidence="1">The sequence shown here is derived from an EMBL/GenBank/DDBJ whole genome shotgun (WGS) entry which is preliminary data.</text>
</comment>
<evidence type="ECO:0000313" key="2">
    <source>
        <dbReference type="Proteomes" id="UP001066276"/>
    </source>
</evidence>
<gene>
    <name evidence="1" type="ORF">NDU88_001438</name>
</gene>
<keyword evidence="2" id="KW-1185">Reference proteome</keyword>
<protein>
    <submittedName>
        <fullName evidence="1">Uncharacterized protein</fullName>
    </submittedName>
</protein>
<sequence length="148" mass="16073">MAEEESRVTAPPSAELLGGRNVPGQHAKVLFCGLRLRELPLESVQVRHAPGDLPGQGTARGGRNNGRGNLNVTFFFFFRCTESGAKRSTRARAPSSEKVVRYSLALALLATEGERGWCRKGRPKRLVLAALCGNTDRLCGQGEWVLAL</sequence>
<evidence type="ECO:0000313" key="1">
    <source>
        <dbReference type="EMBL" id="KAJ1176155.1"/>
    </source>
</evidence>
<reference evidence="1" key="1">
    <citation type="journal article" date="2022" name="bioRxiv">
        <title>Sequencing and chromosome-scale assembly of the giantPleurodeles waltlgenome.</title>
        <authorList>
            <person name="Brown T."/>
            <person name="Elewa A."/>
            <person name="Iarovenko S."/>
            <person name="Subramanian E."/>
            <person name="Araus A.J."/>
            <person name="Petzold A."/>
            <person name="Susuki M."/>
            <person name="Suzuki K.-i.T."/>
            <person name="Hayashi T."/>
            <person name="Toyoda A."/>
            <person name="Oliveira C."/>
            <person name="Osipova E."/>
            <person name="Leigh N.D."/>
            <person name="Simon A."/>
            <person name="Yun M.H."/>
        </authorList>
    </citation>
    <scope>NUCLEOTIDE SEQUENCE</scope>
    <source>
        <strain evidence="1">20211129_DDA</strain>
        <tissue evidence="1">Liver</tissue>
    </source>
</reference>
<dbReference type="EMBL" id="JANPWB010000006">
    <property type="protein sequence ID" value="KAJ1176155.1"/>
    <property type="molecule type" value="Genomic_DNA"/>
</dbReference>
<accession>A0AAV7THN0</accession>
<dbReference type="Proteomes" id="UP001066276">
    <property type="component" value="Chromosome 3_2"/>
</dbReference>
<dbReference type="AlphaFoldDB" id="A0AAV7THN0"/>
<proteinExistence type="predicted"/>
<name>A0AAV7THN0_PLEWA</name>
<organism evidence="1 2">
    <name type="scientific">Pleurodeles waltl</name>
    <name type="common">Iberian ribbed newt</name>
    <dbReference type="NCBI Taxonomy" id="8319"/>
    <lineage>
        <taxon>Eukaryota</taxon>
        <taxon>Metazoa</taxon>
        <taxon>Chordata</taxon>
        <taxon>Craniata</taxon>
        <taxon>Vertebrata</taxon>
        <taxon>Euteleostomi</taxon>
        <taxon>Amphibia</taxon>
        <taxon>Batrachia</taxon>
        <taxon>Caudata</taxon>
        <taxon>Salamandroidea</taxon>
        <taxon>Salamandridae</taxon>
        <taxon>Pleurodelinae</taxon>
        <taxon>Pleurodeles</taxon>
    </lineage>
</organism>